<evidence type="ECO:0000313" key="1">
    <source>
        <dbReference type="EMBL" id="CAG8807813.1"/>
    </source>
</evidence>
<gene>
    <name evidence="1" type="ORF">RPERSI_LOCUS22467</name>
</gene>
<reference evidence="1" key="1">
    <citation type="submission" date="2021-06" db="EMBL/GenBank/DDBJ databases">
        <authorList>
            <person name="Kallberg Y."/>
            <person name="Tangrot J."/>
            <person name="Rosling A."/>
        </authorList>
    </citation>
    <scope>NUCLEOTIDE SEQUENCE</scope>
    <source>
        <strain evidence="1">MA461A</strain>
    </source>
</reference>
<comment type="caution">
    <text evidence="1">The sequence shown here is derived from an EMBL/GenBank/DDBJ whole genome shotgun (WGS) entry which is preliminary data.</text>
</comment>
<evidence type="ECO:0000313" key="2">
    <source>
        <dbReference type="Proteomes" id="UP000789920"/>
    </source>
</evidence>
<dbReference type="EMBL" id="CAJVQC010068115">
    <property type="protein sequence ID" value="CAG8807813.1"/>
    <property type="molecule type" value="Genomic_DNA"/>
</dbReference>
<protein>
    <submittedName>
        <fullName evidence="1">17935_t:CDS:1</fullName>
    </submittedName>
</protein>
<proteinExistence type="predicted"/>
<name>A0ACA9RRQ0_9GLOM</name>
<keyword evidence="2" id="KW-1185">Reference proteome</keyword>
<sequence length="120" mass="13823">MALSLFLCVDNHRSSRLVGCALMNNELANSYQWVLRQTKQATGGYVPAVIITDADPALDLAIFEEYEQSYAMHCIFHISQNLSRNLEAKLGQQYQENSLVPEVFEQKWKQLIKKYNEPRV</sequence>
<organism evidence="1 2">
    <name type="scientific">Racocetra persica</name>
    <dbReference type="NCBI Taxonomy" id="160502"/>
    <lineage>
        <taxon>Eukaryota</taxon>
        <taxon>Fungi</taxon>
        <taxon>Fungi incertae sedis</taxon>
        <taxon>Mucoromycota</taxon>
        <taxon>Glomeromycotina</taxon>
        <taxon>Glomeromycetes</taxon>
        <taxon>Diversisporales</taxon>
        <taxon>Gigasporaceae</taxon>
        <taxon>Racocetra</taxon>
    </lineage>
</organism>
<feature type="non-terminal residue" evidence="1">
    <location>
        <position position="120"/>
    </location>
</feature>
<dbReference type="Proteomes" id="UP000789920">
    <property type="component" value="Unassembled WGS sequence"/>
</dbReference>
<accession>A0ACA9RRQ0</accession>